<feature type="region of interest" description="Disordered" evidence="6">
    <location>
        <begin position="75"/>
        <end position="137"/>
    </location>
</feature>
<dbReference type="Proteomes" id="UP000824120">
    <property type="component" value="Chromosome 4"/>
</dbReference>
<comment type="caution">
    <text evidence="8">The sequence shown here is derived from an EMBL/GenBank/DDBJ whole genome shotgun (WGS) entry which is preliminary data.</text>
</comment>
<gene>
    <name evidence="8" type="ORF">H5410_022011</name>
</gene>
<keyword evidence="5" id="KW-0539">Nucleus</keyword>
<dbReference type="PANTHER" id="PTHR11945:SF769">
    <property type="entry name" value="AGAMOUS-LIKE MADS-BOX PROTEIN AGL62"/>
    <property type="match status" value="1"/>
</dbReference>
<dbReference type="InterPro" id="IPR002100">
    <property type="entry name" value="TF_MADSbox"/>
</dbReference>
<dbReference type="OrthoDB" id="1898716at2759"/>
<evidence type="ECO:0000256" key="1">
    <source>
        <dbReference type="ARBA" id="ARBA00004123"/>
    </source>
</evidence>
<dbReference type="Gene3D" id="3.40.1810.10">
    <property type="entry name" value="Transcription factor, MADS-box"/>
    <property type="match status" value="1"/>
</dbReference>
<evidence type="ECO:0000256" key="4">
    <source>
        <dbReference type="ARBA" id="ARBA00023163"/>
    </source>
</evidence>
<comment type="subcellular location">
    <subcellularLocation>
        <location evidence="1">Nucleus</location>
    </subcellularLocation>
</comment>
<organism evidence="8 9">
    <name type="scientific">Solanum commersonii</name>
    <name type="common">Commerson's wild potato</name>
    <name type="synonym">Commerson's nightshade</name>
    <dbReference type="NCBI Taxonomy" id="4109"/>
    <lineage>
        <taxon>Eukaryota</taxon>
        <taxon>Viridiplantae</taxon>
        <taxon>Streptophyta</taxon>
        <taxon>Embryophyta</taxon>
        <taxon>Tracheophyta</taxon>
        <taxon>Spermatophyta</taxon>
        <taxon>Magnoliopsida</taxon>
        <taxon>eudicotyledons</taxon>
        <taxon>Gunneridae</taxon>
        <taxon>Pentapetalae</taxon>
        <taxon>asterids</taxon>
        <taxon>lamiids</taxon>
        <taxon>Solanales</taxon>
        <taxon>Solanaceae</taxon>
        <taxon>Solanoideae</taxon>
        <taxon>Solaneae</taxon>
        <taxon>Solanum</taxon>
    </lineage>
</organism>
<name>A0A9J5ZDK4_SOLCO</name>
<accession>A0A9J5ZDK4</accession>
<feature type="compositionally biased region" description="Polar residues" evidence="6">
    <location>
        <begin position="109"/>
        <end position="120"/>
    </location>
</feature>
<evidence type="ECO:0000256" key="2">
    <source>
        <dbReference type="ARBA" id="ARBA00023015"/>
    </source>
</evidence>
<feature type="compositionally biased region" description="Basic and acidic residues" evidence="6">
    <location>
        <begin position="75"/>
        <end position="86"/>
    </location>
</feature>
<dbReference type="PROSITE" id="PS50066">
    <property type="entry name" value="MADS_BOX_2"/>
    <property type="match status" value="1"/>
</dbReference>
<keyword evidence="3" id="KW-0238">DNA-binding</keyword>
<feature type="domain" description="MADS-box" evidence="7">
    <location>
        <begin position="7"/>
        <end position="55"/>
    </location>
</feature>
<dbReference type="PRINTS" id="PR00404">
    <property type="entry name" value="MADSDOMAIN"/>
</dbReference>
<evidence type="ECO:0000256" key="5">
    <source>
        <dbReference type="ARBA" id="ARBA00023242"/>
    </source>
</evidence>
<keyword evidence="2" id="KW-0805">Transcription regulation</keyword>
<evidence type="ECO:0000256" key="6">
    <source>
        <dbReference type="SAM" id="MobiDB-lite"/>
    </source>
</evidence>
<reference evidence="8 9" key="1">
    <citation type="submission" date="2020-09" db="EMBL/GenBank/DDBJ databases">
        <title>De no assembly of potato wild relative species, Solanum commersonii.</title>
        <authorList>
            <person name="Cho K."/>
        </authorList>
    </citation>
    <scope>NUCLEOTIDE SEQUENCE [LARGE SCALE GENOMIC DNA]</scope>
    <source>
        <strain evidence="8">LZ3.2</strain>
        <tissue evidence="8">Leaf</tissue>
    </source>
</reference>
<dbReference type="Pfam" id="PF00319">
    <property type="entry name" value="SRF-TF"/>
    <property type="match status" value="1"/>
</dbReference>
<protein>
    <recommendedName>
        <fullName evidence="7">MADS-box domain-containing protein</fullName>
    </recommendedName>
</protein>
<evidence type="ECO:0000313" key="9">
    <source>
        <dbReference type="Proteomes" id="UP000824120"/>
    </source>
</evidence>
<keyword evidence="9" id="KW-1185">Reference proteome</keyword>
<sequence>MTARINKGRQRVDVVKMKNARNLQVTFSKRRAGLLKKASELCTLCGAEIVIVVFSLGDKGVFSFGHPSIWLATEPERRRLVRDGPKPKRNRSPQPGTVPEPGQTGIGNSGKNNAYPSRTGNGPGPDQTGNRVPTDII</sequence>
<dbReference type="GO" id="GO:0046983">
    <property type="term" value="F:protein dimerization activity"/>
    <property type="evidence" value="ECO:0007669"/>
    <property type="project" value="InterPro"/>
</dbReference>
<dbReference type="InterPro" id="IPR036879">
    <property type="entry name" value="TF_MADSbox_sf"/>
</dbReference>
<evidence type="ECO:0000256" key="3">
    <source>
        <dbReference type="ARBA" id="ARBA00023125"/>
    </source>
</evidence>
<evidence type="ECO:0000259" key="7">
    <source>
        <dbReference type="PROSITE" id="PS50066"/>
    </source>
</evidence>
<dbReference type="GO" id="GO:0005634">
    <property type="term" value="C:nucleus"/>
    <property type="evidence" value="ECO:0007669"/>
    <property type="project" value="UniProtKB-SubCell"/>
</dbReference>
<dbReference type="AlphaFoldDB" id="A0A9J5ZDK4"/>
<keyword evidence="4" id="KW-0804">Transcription</keyword>
<dbReference type="SMART" id="SM00432">
    <property type="entry name" value="MADS"/>
    <property type="match status" value="1"/>
</dbReference>
<dbReference type="GO" id="GO:0000981">
    <property type="term" value="F:DNA-binding transcription factor activity, RNA polymerase II-specific"/>
    <property type="evidence" value="ECO:0007669"/>
    <property type="project" value="TreeGrafter"/>
</dbReference>
<evidence type="ECO:0000313" key="8">
    <source>
        <dbReference type="EMBL" id="KAG5610730.1"/>
    </source>
</evidence>
<proteinExistence type="predicted"/>
<dbReference type="EMBL" id="JACXVP010000004">
    <property type="protein sequence ID" value="KAG5610730.1"/>
    <property type="molecule type" value="Genomic_DNA"/>
</dbReference>
<dbReference type="PANTHER" id="PTHR11945">
    <property type="entry name" value="MADS BOX PROTEIN"/>
    <property type="match status" value="1"/>
</dbReference>
<dbReference type="GO" id="GO:0000978">
    <property type="term" value="F:RNA polymerase II cis-regulatory region sequence-specific DNA binding"/>
    <property type="evidence" value="ECO:0007669"/>
    <property type="project" value="TreeGrafter"/>
</dbReference>
<dbReference type="SUPFAM" id="SSF55455">
    <property type="entry name" value="SRF-like"/>
    <property type="match status" value="1"/>
</dbReference>